<evidence type="ECO:0000313" key="3">
    <source>
        <dbReference type="EMBL" id="CAD1818763.1"/>
    </source>
</evidence>
<feature type="domain" description="Gag1-like clamp" evidence="2">
    <location>
        <begin position="166"/>
        <end position="252"/>
    </location>
</feature>
<feature type="chain" id="PRO_5027631050" description="Gag1-like clamp domain-containing protein" evidence="1">
    <location>
        <begin position="29"/>
        <end position="252"/>
    </location>
</feature>
<name>A0A6V7NJP1_ANACO</name>
<sequence length="252" mass="28453">MRPRRSGTASLASALVVWELEMALVTRGFETKGCPMRTPLFPVDNKRWDPILGCSWRQLARSDIWVPRLVGSKLDQDVGQLVVKDILPRGPFVSLYGSSSCVGGLAKHRSLSDKNLGVTQRRKFGQASKGKRRQWFSSPEAMENNSITISHSFEAHISSGPTCANENIKISEENGNSSLFVNQAVVAWNEMRKEWIGDQSRKPRRAPREPIISWCTTYDDLLSTSQRFPQPIPLSEMVDFLVDIWQEEGLYD</sequence>
<accession>A0A6V7NJP1</accession>
<dbReference type="PANTHER" id="PTHR33373:SF28">
    <property type="entry name" value="OS07G0479600 PROTEIN"/>
    <property type="match status" value="1"/>
</dbReference>
<proteinExistence type="predicted"/>
<evidence type="ECO:0000256" key="1">
    <source>
        <dbReference type="SAM" id="SignalP"/>
    </source>
</evidence>
<dbReference type="InterPro" id="IPR025124">
    <property type="entry name" value="Gag1-like_clamp"/>
</dbReference>
<dbReference type="AlphaFoldDB" id="A0A6V7NJP1"/>
<protein>
    <recommendedName>
        <fullName evidence="2">Gag1-like clamp domain-containing protein</fullName>
    </recommendedName>
</protein>
<evidence type="ECO:0000259" key="2">
    <source>
        <dbReference type="Pfam" id="PF13259"/>
    </source>
</evidence>
<reference evidence="3" key="1">
    <citation type="submission" date="2020-07" db="EMBL/GenBank/DDBJ databases">
        <authorList>
            <person name="Lin J."/>
        </authorList>
    </citation>
    <scope>NUCLEOTIDE SEQUENCE</scope>
</reference>
<gene>
    <name evidence="3" type="ORF">CB5_LOCUS1974</name>
</gene>
<feature type="signal peptide" evidence="1">
    <location>
        <begin position="1"/>
        <end position="28"/>
    </location>
</feature>
<organism evidence="3">
    <name type="scientific">Ananas comosus var. bracteatus</name>
    <name type="common">red pineapple</name>
    <dbReference type="NCBI Taxonomy" id="296719"/>
    <lineage>
        <taxon>Eukaryota</taxon>
        <taxon>Viridiplantae</taxon>
        <taxon>Streptophyta</taxon>
        <taxon>Embryophyta</taxon>
        <taxon>Tracheophyta</taxon>
        <taxon>Spermatophyta</taxon>
        <taxon>Magnoliopsida</taxon>
        <taxon>Liliopsida</taxon>
        <taxon>Poales</taxon>
        <taxon>Bromeliaceae</taxon>
        <taxon>Bromelioideae</taxon>
        <taxon>Ananas</taxon>
    </lineage>
</organism>
<dbReference type="Pfam" id="PF13259">
    <property type="entry name" value="clamp_Gag1-like"/>
    <property type="match status" value="1"/>
</dbReference>
<dbReference type="PANTHER" id="PTHR33373">
    <property type="entry name" value="OS07G0479600 PROTEIN"/>
    <property type="match status" value="1"/>
</dbReference>
<keyword evidence="1" id="KW-0732">Signal</keyword>
<dbReference type="EMBL" id="LR862139">
    <property type="protein sequence ID" value="CAD1818763.1"/>
    <property type="molecule type" value="Genomic_DNA"/>
</dbReference>